<feature type="modified residue" description="FMN phosphoryl threonine" evidence="6">
    <location>
        <position position="182"/>
    </location>
</feature>
<comment type="subunit">
    <text evidence="6">The complex is composed of six subunits: RnfA, RnfB, RnfC, RnfD, RnfE and RnfG.</text>
</comment>
<evidence type="ECO:0000256" key="1">
    <source>
        <dbReference type="ARBA" id="ARBA00022448"/>
    </source>
</evidence>
<dbReference type="HAMAP" id="MF_00479">
    <property type="entry name" value="RsxG_RnfG"/>
    <property type="match status" value="1"/>
</dbReference>
<keyword evidence="6" id="KW-1003">Cell membrane</keyword>
<keyword evidence="6" id="KW-0812">Transmembrane</keyword>
<dbReference type="RefSeq" id="WP_259549692.1">
    <property type="nucleotide sequence ID" value="NZ_BAABHW010000004.1"/>
</dbReference>
<comment type="caution">
    <text evidence="8">The sequence shown here is derived from an EMBL/GenBank/DDBJ whole genome shotgun (WGS) entry which is preliminary data.</text>
</comment>
<keyword evidence="6" id="KW-0472">Membrane</keyword>
<evidence type="ECO:0000256" key="4">
    <source>
        <dbReference type="ARBA" id="ARBA00022643"/>
    </source>
</evidence>
<dbReference type="SMART" id="SM00900">
    <property type="entry name" value="FMN_bind"/>
    <property type="match status" value="1"/>
</dbReference>
<keyword evidence="5 6" id="KW-0249">Electron transport</keyword>
<comment type="cofactor">
    <cofactor evidence="6">
        <name>FMN</name>
        <dbReference type="ChEBI" id="CHEBI:58210"/>
    </cofactor>
</comment>
<evidence type="ECO:0000313" key="9">
    <source>
        <dbReference type="Proteomes" id="UP001499910"/>
    </source>
</evidence>
<evidence type="ECO:0000256" key="2">
    <source>
        <dbReference type="ARBA" id="ARBA00022553"/>
    </source>
</evidence>
<dbReference type="NCBIfam" id="NF002519">
    <property type="entry name" value="PRK01908.1"/>
    <property type="match status" value="1"/>
</dbReference>
<keyword evidence="6" id="KW-1278">Translocase</keyword>
<sequence length="215" mass="22839">MSDTPPPRLAAFRQSPLAHGLLLAAFSLASAVILSTSDAVTRGPIAARAAEDLLASLAQVIPPQIHDNDPATQLRTLSDAVEGEVPVYLATEGRTITGVAFELTGTGYSGAIRVLIGIAPDGTLMGVRVLSHSETPGLGDRIEARKSDWIDSFTGRSLTDPTEQGWRVRRDGGVFDQFSGATITPRAVVDTVHRGLMLFQRNRAALLAPLSEETE</sequence>
<keyword evidence="9" id="KW-1185">Reference proteome</keyword>
<dbReference type="PANTHER" id="PTHR36118:SF1">
    <property type="entry name" value="ION-TRANSLOCATING OXIDOREDUCTASE COMPLEX SUBUNIT G"/>
    <property type="match status" value="1"/>
</dbReference>
<feature type="domain" description="FMN-binding" evidence="7">
    <location>
        <begin position="107"/>
        <end position="199"/>
    </location>
</feature>
<gene>
    <name evidence="8" type="primary">rsxG</name>
    <name evidence="6" type="synonym">rnfG</name>
    <name evidence="8" type="ORF">GCM10023209_27510</name>
</gene>
<accession>A0ABP9LFD0</accession>
<dbReference type="NCBIfam" id="TIGR01947">
    <property type="entry name" value="rnfG"/>
    <property type="match status" value="1"/>
</dbReference>
<dbReference type="Proteomes" id="UP001499910">
    <property type="component" value="Unassembled WGS sequence"/>
</dbReference>
<evidence type="ECO:0000256" key="3">
    <source>
        <dbReference type="ARBA" id="ARBA00022630"/>
    </source>
</evidence>
<organism evidence="8 9">
    <name type="scientific">[Roseibacterium] beibuensis</name>
    <dbReference type="NCBI Taxonomy" id="1193142"/>
    <lineage>
        <taxon>Bacteria</taxon>
        <taxon>Pseudomonadati</taxon>
        <taxon>Pseudomonadota</taxon>
        <taxon>Alphaproteobacteria</taxon>
        <taxon>Rhodobacterales</taxon>
        <taxon>Roseobacteraceae</taxon>
        <taxon>Roseicyclus</taxon>
    </lineage>
</organism>
<proteinExistence type="inferred from homology"/>
<keyword evidence="3 6" id="KW-0285">Flavoprotein</keyword>
<protein>
    <recommendedName>
        <fullName evidence="6">Ion-translocating oxidoreductase complex subunit G</fullName>
        <ecNumber evidence="6">7.-.-.-</ecNumber>
    </recommendedName>
    <alternativeName>
        <fullName evidence="6">Rnf electron transport complex subunit G</fullName>
    </alternativeName>
</protein>
<name>A0ABP9LFD0_9RHOB</name>
<keyword evidence="6" id="KW-1133">Transmembrane helix</keyword>
<dbReference type="PANTHER" id="PTHR36118">
    <property type="entry name" value="ION-TRANSLOCATING OXIDOREDUCTASE COMPLEX SUBUNIT G"/>
    <property type="match status" value="1"/>
</dbReference>
<evidence type="ECO:0000313" key="8">
    <source>
        <dbReference type="EMBL" id="GAA5077375.1"/>
    </source>
</evidence>
<dbReference type="InterPro" id="IPR007329">
    <property type="entry name" value="FMN-bd"/>
</dbReference>
<dbReference type="PIRSF" id="PIRSF006091">
    <property type="entry name" value="E_trnsport_RnfG"/>
    <property type="match status" value="1"/>
</dbReference>
<dbReference type="EC" id="7.-.-.-" evidence="6"/>
<dbReference type="EMBL" id="BAABHW010000004">
    <property type="protein sequence ID" value="GAA5077375.1"/>
    <property type="molecule type" value="Genomic_DNA"/>
</dbReference>
<keyword evidence="4 6" id="KW-0288">FMN</keyword>
<dbReference type="Pfam" id="PF04205">
    <property type="entry name" value="FMN_bind"/>
    <property type="match status" value="1"/>
</dbReference>
<evidence type="ECO:0000256" key="5">
    <source>
        <dbReference type="ARBA" id="ARBA00022982"/>
    </source>
</evidence>
<evidence type="ECO:0000259" key="7">
    <source>
        <dbReference type="SMART" id="SM00900"/>
    </source>
</evidence>
<dbReference type="InterPro" id="IPR010209">
    <property type="entry name" value="Ion_transpt_RnfG/RsxG"/>
</dbReference>
<keyword evidence="2 6" id="KW-0597">Phosphoprotein</keyword>
<keyword evidence="6" id="KW-0997">Cell inner membrane</keyword>
<comment type="subcellular location">
    <subcellularLocation>
        <location evidence="6">Cell inner membrane</location>
        <topology evidence="6">Single-pass membrane protein</topology>
    </subcellularLocation>
</comment>
<reference evidence="9" key="1">
    <citation type="journal article" date="2019" name="Int. J. Syst. Evol. Microbiol.">
        <title>The Global Catalogue of Microorganisms (GCM) 10K type strain sequencing project: providing services to taxonomists for standard genome sequencing and annotation.</title>
        <authorList>
            <consortium name="The Broad Institute Genomics Platform"/>
            <consortium name="The Broad Institute Genome Sequencing Center for Infectious Disease"/>
            <person name="Wu L."/>
            <person name="Ma J."/>
        </authorList>
    </citation>
    <scope>NUCLEOTIDE SEQUENCE [LARGE SCALE GENOMIC DNA]</scope>
    <source>
        <strain evidence="9">JCM 18015</strain>
    </source>
</reference>
<comment type="similarity">
    <text evidence="6">Belongs to the RnfG family.</text>
</comment>
<keyword evidence="1 6" id="KW-0813">Transport</keyword>
<comment type="function">
    <text evidence="6">Part of a membrane-bound complex that couples electron transfer with translocation of ions across the membrane.</text>
</comment>
<evidence type="ECO:0000256" key="6">
    <source>
        <dbReference type="HAMAP-Rule" id="MF_00479"/>
    </source>
</evidence>